<dbReference type="OrthoDB" id="5393606at2759"/>
<dbReference type="InterPro" id="IPR049326">
    <property type="entry name" value="Rhodopsin_dom_fungi"/>
</dbReference>
<dbReference type="GO" id="GO:0016020">
    <property type="term" value="C:membrane"/>
    <property type="evidence" value="ECO:0007669"/>
    <property type="project" value="UniProtKB-SubCell"/>
</dbReference>
<dbReference type="PANTHER" id="PTHR33048:SF157">
    <property type="entry name" value="INTEGRAL MEMBRANE PROTEIN"/>
    <property type="match status" value="1"/>
</dbReference>
<accession>A0A6G1IR70</accession>
<feature type="transmembrane region" description="Helical" evidence="6">
    <location>
        <begin position="140"/>
        <end position="161"/>
    </location>
</feature>
<keyword evidence="9" id="KW-1185">Reference proteome</keyword>
<feature type="transmembrane region" description="Helical" evidence="6">
    <location>
        <begin position="44"/>
        <end position="64"/>
    </location>
</feature>
<keyword evidence="2 6" id="KW-0812">Transmembrane</keyword>
<evidence type="ECO:0000256" key="2">
    <source>
        <dbReference type="ARBA" id="ARBA00022692"/>
    </source>
</evidence>
<feature type="transmembrane region" description="Helical" evidence="6">
    <location>
        <begin position="12"/>
        <end position="32"/>
    </location>
</feature>
<keyword evidence="4 6" id="KW-0472">Membrane</keyword>
<comment type="similarity">
    <text evidence="5">Belongs to the SAT4 family.</text>
</comment>
<feature type="domain" description="Rhodopsin" evidence="7">
    <location>
        <begin position="28"/>
        <end position="286"/>
    </location>
</feature>
<feature type="non-terminal residue" evidence="8">
    <location>
        <position position="313"/>
    </location>
</feature>
<evidence type="ECO:0000313" key="9">
    <source>
        <dbReference type="Proteomes" id="UP000799291"/>
    </source>
</evidence>
<keyword evidence="3 6" id="KW-1133">Transmembrane helix</keyword>
<evidence type="ECO:0000256" key="1">
    <source>
        <dbReference type="ARBA" id="ARBA00004141"/>
    </source>
</evidence>
<evidence type="ECO:0000256" key="5">
    <source>
        <dbReference type="ARBA" id="ARBA00038359"/>
    </source>
</evidence>
<evidence type="ECO:0000256" key="6">
    <source>
        <dbReference type="SAM" id="Phobius"/>
    </source>
</evidence>
<feature type="transmembrane region" description="Helical" evidence="6">
    <location>
        <begin position="266"/>
        <end position="286"/>
    </location>
</feature>
<evidence type="ECO:0000256" key="3">
    <source>
        <dbReference type="ARBA" id="ARBA00022989"/>
    </source>
</evidence>
<dbReference type="AlphaFoldDB" id="A0A6G1IR70"/>
<reference evidence="8" key="1">
    <citation type="journal article" date="2020" name="Stud. Mycol.">
        <title>101 Dothideomycetes genomes: a test case for predicting lifestyles and emergence of pathogens.</title>
        <authorList>
            <person name="Haridas S."/>
            <person name="Albert R."/>
            <person name="Binder M."/>
            <person name="Bloem J."/>
            <person name="Labutti K."/>
            <person name="Salamov A."/>
            <person name="Andreopoulos B."/>
            <person name="Baker S."/>
            <person name="Barry K."/>
            <person name="Bills G."/>
            <person name="Bluhm B."/>
            <person name="Cannon C."/>
            <person name="Castanera R."/>
            <person name="Culley D."/>
            <person name="Daum C."/>
            <person name="Ezra D."/>
            <person name="Gonzalez J."/>
            <person name="Henrissat B."/>
            <person name="Kuo A."/>
            <person name="Liang C."/>
            <person name="Lipzen A."/>
            <person name="Lutzoni F."/>
            <person name="Magnuson J."/>
            <person name="Mondo S."/>
            <person name="Nolan M."/>
            <person name="Ohm R."/>
            <person name="Pangilinan J."/>
            <person name="Park H.-J."/>
            <person name="Ramirez L."/>
            <person name="Alfaro M."/>
            <person name="Sun H."/>
            <person name="Tritt A."/>
            <person name="Yoshinaga Y."/>
            <person name="Zwiers L.-H."/>
            <person name="Turgeon B."/>
            <person name="Goodwin S."/>
            <person name="Spatafora J."/>
            <person name="Crous P."/>
            <person name="Grigoriev I."/>
        </authorList>
    </citation>
    <scope>NUCLEOTIDE SEQUENCE</scope>
    <source>
        <strain evidence="8">CBS 122367</strain>
    </source>
</reference>
<dbReference type="Proteomes" id="UP000799291">
    <property type="component" value="Unassembled WGS sequence"/>
</dbReference>
<evidence type="ECO:0000313" key="8">
    <source>
        <dbReference type="EMBL" id="KAF2680441.1"/>
    </source>
</evidence>
<evidence type="ECO:0000256" key="4">
    <source>
        <dbReference type="ARBA" id="ARBA00023136"/>
    </source>
</evidence>
<organism evidence="8 9">
    <name type="scientific">Lentithecium fluviatile CBS 122367</name>
    <dbReference type="NCBI Taxonomy" id="1168545"/>
    <lineage>
        <taxon>Eukaryota</taxon>
        <taxon>Fungi</taxon>
        <taxon>Dikarya</taxon>
        <taxon>Ascomycota</taxon>
        <taxon>Pezizomycotina</taxon>
        <taxon>Dothideomycetes</taxon>
        <taxon>Pleosporomycetidae</taxon>
        <taxon>Pleosporales</taxon>
        <taxon>Massarineae</taxon>
        <taxon>Lentitheciaceae</taxon>
        <taxon>Lentithecium</taxon>
    </lineage>
</organism>
<sequence>MFFHVKSQAVAVAVIALLLSLDIVAVLARFFTRRSLKQQMKTDDWLIVPALALTIGMATAYSAGVGEDVLFNQSTDLIPKRSGPLSGKLLNAFSVSKIEFAVILMSIIALSLVKLSFLFFYGRIFIYDATNPRSPRNNSVYLLALIVILWGLGFSITYLSACRGDFGAHWSSSSFQTKCINTFWMLYGLAIFDFITDCLIILIPIPMIGKLHLDPGRKLGISIVFLLGTLATAASLVRLIWLRWVINIGATSKAHSDPLSLISTELFWYLIEVTVALLVVCLPPLSGMRRTQSVERVIRSVQSKFSLRSNSST</sequence>
<protein>
    <recommendedName>
        <fullName evidence="7">Rhodopsin domain-containing protein</fullName>
    </recommendedName>
</protein>
<name>A0A6G1IR70_9PLEO</name>
<dbReference type="Pfam" id="PF20684">
    <property type="entry name" value="Fung_rhodopsin"/>
    <property type="match status" value="1"/>
</dbReference>
<evidence type="ECO:0000259" key="7">
    <source>
        <dbReference type="Pfam" id="PF20684"/>
    </source>
</evidence>
<gene>
    <name evidence="8" type="ORF">K458DRAFT_251755</name>
</gene>
<feature type="transmembrane region" description="Helical" evidence="6">
    <location>
        <begin position="181"/>
        <end position="207"/>
    </location>
</feature>
<dbReference type="EMBL" id="MU005596">
    <property type="protein sequence ID" value="KAF2680441.1"/>
    <property type="molecule type" value="Genomic_DNA"/>
</dbReference>
<comment type="subcellular location">
    <subcellularLocation>
        <location evidence="1">Membrane</location>
        <topology evidence="1">Multi-pass membrane protein</topology>
    </subcellularLocation>
</comment>
<feature type="transmembrane region" description="Helical" evidence="6">
    <location>
        <begin position="219"/>
        <end position="246"/>
    </location>
</feature>
<proteinExistence type="inferred from homology"/>
<dbReference type="InterPro" id="IPR052337">
    <property type="entry name" value="SAT4-like"/>
</dbReference>
<feature type="transmembrane region" description="Helical" evidence="6">
    <location>
        <begin position="100"/>
        <end position="120"/>
    </location>
</feature>
<dbReference type="PANTHER" id="PTHR33048">
    <property type="entry name" value="PTH11-LIKE INTEGRAL MEMBRANE PROTEIN (AFU_ORTHOLOGUE AFUA_5G11245)"/>
    <property type="match status" value="1"/>
</dbReference>